<protein>
    <submittedName>
        <fullName evidence="1">Uncharacterized protein</fullName>
    </submittedName>
</protein>
<keyword evidence="3" id="KW-1185">Reference proteome</keyword>
<dbReference type="EMBL" id="NPDU01000001">
    <property type="protein sequence ID" value="PJZ63889.1"/>
    <property type="molecule type" value="Genomic_DNA"/>
</dbReference>
<dbReference type="Proteomes" id="UP000232188">
    <property type="component" value="Unassembled WGS sequence"/>
</dbReference>
<evidence type="ECO:0000313" key="4">
    <source>
        <dbReference type="Proteomes" id="UP000232188"/>
    </source>
</evidence>
<comment type="caution">
    <text evidence="1">The sequence shown here is derived from an EMBL/GenBank/DDBJ whole genome shotgun (WGS) entry which is preliminary data.</text>
</comment>
<proteinExistence type="predicted"/>
<evidence type="ECO:0000313" key="2">
    <source>
        <dbReference type="EMBL" id="PJZ63889.1"/>
    </source>
</evidence>
<evidence type="ECO:0000313" key="3">
    <source>
        <dbReference type="Proteomes" id="UP000232149"/>
    </source>
</evidence>
<name>A0A2M9YP35_9LEPT</name>
<accession>A0A2M9YP35</accession>
<dbReference type="EMBL" id="NPDV01000008">
    <property type="protein sequence ID" value="PJZ53303.1"/>
    <property type="molecule type" value="Genomic_DNA"/>
</dbReference>
<dbReference type="Proteomes" id="UP000232149">
    <property type="component" value="Unassembled WGS sequence"/>
</dbReference>
<gene>
    <name evidence="2" type="ORF">CH376_00225</name>
    <name evidence="1" type="ORF">CH380_10885</name>
</gene>
<evidence type="ECO:0000313" key="1">
    <source>
        <dbReference type="EMBL" id="PJZ53303.1"/>
    </source>
</evidence>
<sequence length="66" mass="7687">MSRKADSQARLYELRICAIENSVGTPCGRVFFVRLGELRQVDREELLSELRQHFVEEDGLADTRLY</sequence>
<reference evidence="3 4" key="1">
    <citation type="submission" date="2017-07" db="EMBL/GenBank/DDBJ databases">
        <title>Leptospira spp. isolated from tropical soils.</title>
        <authorList>
            <person name="Thibeaux R."/>
            <person name="Iraola G."/>
            <person name="Ferres I."/>
            <person name="Bierque E."/>
            <person name="Girault D."/>
            <person name="Soupe-Gilbert M.-E."/>
            <person name="Picardeau M."/>
            <person name="Goarant C."/>
        </authorList>
    </citation>
    <scope>NUCLEOTIDE SEQUENCE [LARGE SCALE GENOMIC DNA]</scope>
    <source>
        <strain evidence="1 4">FH2-B-C1</strain>
        <strain evidence="2 3">FH2-B-D1</strain>
    </source>
</reference>
<organism evidence="1 4">
    <name type="scientific">Leptospira adleri</name>
    <dbReference type="NCBI Taxonomy" id="2023186"/>
    <lineage>
        <taxon>Bacteria</taxon>
        <taxon>Pseudomonadati</taxon>
        <taxon>Spirochaetota</taxon>
        <taxon>Spirochaetia</taxon>
        <taxon>Leptospirales</taxon>
        <taxon>Leptospiraceae</taxon>
        <taxon>Leptospira</taxon>
    </lineage>
</organism>
<dbReference type="AlphaFoldDB" id="A0A2M9YP35"/>